<protein>
    <submittedName>
        <fullName evidence="1">Uncharacterized protein</fullName>
    </submittedName>
</protein>
<evidence type="ECO:0000313" key="1">
    <source>
        <dbReference type="EMBL" id="GFO94196.1"/>
    </source>
</evidence>
<accession>A0AAI9K6A8</accession>
<gene>
    <name evidence="1" type="ORF">COEU31_12420</name>
</gene>
<sequence>MSNKVYVDVLAEFTTDGILIPRSLRWKDGTVYEIQRVNDMRRATSLKAGGVGMRYTCMIDDRERHLYYEDNNLWFVEGRA</sequence>
<reference evidence="1" key="1">
    <citation type="submission" date="2020-06" db="EMBL/GenBank/DDBJ databases">
        <title>Characterization of fructooligosaccharide metabolism and fructooligosaccharide-degrading enzymes in human commensal butyrate producers.</title>
        <authorList>
            <person name="Tanno H."/>
            <person name="Fujii T."/>
            <person name="Hirano K."/>
            <person name="Maeno S."/>
            <person name="Tonozuka T."/>
            <person name="Sakamoto M."/>
            <person name="Ohkuma M."/>
            <person name="Tochio T."/>
            <person name="Endo A."/>
        </authorList>
    </citation>
    <scope>NUCLEOTIDE SEQUENCE</scope>
    <source>
        <strain evidence="1">JCM 31265</strain>
    </source>
</reference>
<dbReference type="EMBL" id="BLYL01000005">
    <property type="protein sequence ID" value="GFO94196.1"/>
    <property type="molecule type" value="Genomic_DNA"/>
</dbReference>
<evidence type="ECO:0000313" key="2">
    <source>
        <dbReference type="Proteomes" id="UP000660047"/>
    </source>
</evidence>
<dbReference type="RefSeq" id="WP_055223883.1">
    <property type="nucleotide sequence ID" value="NZ_BLYL01000005.1"/>
</dbReference>
<dbReference type="Proteomes" id="UP000660047">
    <property type="component" value="Unassembled WGS sequence"/>
</dbReference>
<proteinExistence type="predicted"/>
<comment type="caution">
    <text evidence="1">The sequence shown here is derived from an EMBL/GenBank/DDBJ whole genome shotgun (WGS) entry which is preliminary data.</text>
</comment>
<organism evidence="1 2">
    <name type="scientific">Coprococcus eutactus</name>
    <dbReference type="NCBI Taxonomy" id="33043"/>
    <lineage>
        <taxon>Bacteria</taxon>
        <taxon>Bacillati</taxon>
        <taxon>Bacillota</taxon>
        <taxon>Clostridia</taxon>
        <taxon>Lachnospirales</taxon>
        <taxon>Lachnospiraceae</taxon>
        <taxon>Coprococcus</taxon>
    </lineage>
</organism>
<dbReference type="AlphaFoldDB" id="A0AAI9K6A8"/>
<name>A0AAI9K6A8_9FIRM</name>